<dbReference type="InterPro" id="IPR000462">
    <property type="entry name" value="CDP-OH_P_trans"/>
</dbReference>
<evidence type="ECO:0000256" key="3">
    <source>
        <dbReference type="ARBA" id="ARBA00010441"/>
    </source>
</evidence>
<organism evidence="17 18">
    <name type="scientific">Dawidia cretensis</name>
    <dbReference type="NCBI Taxonomy" id="2782350"/>
    <lineage>
        <taxon>Bacteria</taxon>
        <taxon>Pseudomonadati</taxon>
        <taxon>Bacteroidota</taxon>
        <taxon>Cytophagia</taxon>
        <taxon>Cytophagales</taxon>
        <taxon>Chryseotaleaceae</taxon>
        <taxon>Dawidia</taxon>
    </lineage>
</organism>
<dbReference type="Proteomes" id="UP001319080">
    <property type="component" value="Unassembled WGS sequence"/>
</dbReference>
<dbReference type="InterPro" id="IPR048254">
    <property type="entry name" value="CDP_ALCOHOL_P_TRANSF_CS"/>
</dbReference>
<evidence type="ECO:0000256" key="9">
    <source>
        <dbReference type="ARBA" id="ARBA00022989"/>
    </source>
</evidence>
<feature type="transmembrane region" description="Helical" evidence="16">
    <location>
        <begin position="92"/>
        <end position="111"/>
    </location>
</feature>
<dbReference type="PROSITE" id="PS00379">
    <property type="entry name" value="CDP_ALCOHOL_P_TRANSF"/>
    <property type="match status" value="1"/>
</dbReference>
<evidence type="ECO:0000256" key="16">
    <source>
        <dbReference type="SAM" id="Phobius"/>
    </source>
</evidence>
<dbReference type="PANTHER" id="PTHR14269:SF61">
    <property type="entry name" value="CDP-DIACYLGLYCEROL--SERINE O-PHOSPHATIDYLTRANSFERASE"/>
    <property type="match status" value="1"/>
</dbReference>
<dbReference type="InterPro" id="IPR043130">
    <property type="entry name" value="CDP-OH_PTrfase_TM_dom"/>
</dbReference>
<gene>
    <name evidence="17" type="primary">pssA</name>
    <name evidence="17" type="ORF">KK062_07905</name>
</gene>
<evidence type="ECO:0000256" key="8">
    <source>
        <dbReference type="ARBA" id="ARBA00022692"/>
    </source>
</evidence>
<evidence type="ECO:0000313" key="18">
    <source>
        <dbReference type="Proteomes" id="UP001319080"/>
    </source>
</evidence>
<dbReference type="InterPro" id="IPR050324">
    <property type="entry name" value="CDP-alcohol_PTase-I"/>
</dbReference>
<dbReference type="NCBIfam" id="TIGR00473">
    <property type="entry name" value="pssA"/>
    <property type="match status" value="1"/>
</dbReference>
<proteinExistence type="inferred from homology"/>
<evidence type="ECO:0000256" key="1">
    <source>
        <dbReference type="ARBA" id="ARBA00000287"/>
    </source>
</evidence>
<dbReference type="AlphaFoldDB" id="A0AAP2DY08"/>
<name>A0AAP2DY08_9BACT</name>
<dbReference type="EC" id="2.7.8.8" evidence="4"/>
<dbReference type="GO" id="GO:0012505">
    <property type="term" value="C:endomembrane system"/>
    <property type="evidence" value="ECO:0007669"/>
    <property type="project" value="UniProtKB-SubCell"/>
</dbReference>
<dbReference type="Pfam" id="PF01066">
    <property type="entry name" value="CDP-OH_P_transf"/>
    <property type="match status" value="1"/>
</dbReference>
<dbReference type="PROSITE" id="PS51257">
    <property type="entry name" value="PROKAR_LIPOPROTEIN"/>
    <property type="match status" value="1"/>
</dbReference>
<feature type="transmembrane region" description="Helical" evidence="16">
    <location>
        <begin position="151"/>
        <end position="170"/>
    </location>
</feature>
<feature type="transmembrane region" description="Helical" evidence="16">
    <location>
        <begin position="123"/>
        <end position="145"/>
    </location>
</feature>
<dbReference type="GO" id="GO:0008654">
    <property type="term" value="P:phospholipid biosynthetic process"/>
    <property type="evidence" value="ECO:0007669"/>
    <property type="project" value="UniProtKB-KW"/>
</dbReference>
<evidence type="ECO:0000313" key="17">
    <source>
        <dbReference type="EMBL" id="MBT1708142.1"/>
    </source>
</evidence>
<comment type="similarity">
    <text evidence="3 15">Belongs to the CDP-alcohol phosphatidyltransferase class-I family.</text>
</comment>
<dbReference type="RefSeq" id="WP_254083732.1">
    <property type="nucleotide sequence ID" value="NZ_JAHESE010000005.1"/>
</dbReference>
<evidence type="ECO:0000256" key="10">
    <source>
        <dbReference type="ARBA" id="ARBA00023098"/>
    </source>
</evidence>
<evidence type="ECO:0000256" key="5">
    <source>
        <dbReference type="ARBA" id="ARBA00017171"/>
    </source>
</evidence>
<dbReference type="EMBL" id="JAHESE010000005">
    <property type="protein sequence ID" value="MBT1708142.1"/>
    <property type="molecule type" value="Genomic_DNA"/>
</dbReference>
<evidence type="ECO:0000256" key="14">
    <source>
        <dbReference type="ARBA" id="ARBA00032361"/>
    </source>
</evidence>
<accession>A0AAP2DY08</accession>
<dbReference type="InterPro" id="IPR004533">
    <property type="entry name" value="CDP-diaglyc--ser_O-PTrfase"/>
</dbReference>
<keyword evidence="11 16" id="KW-0472">Membrane</keyword>
<keyword evidence="13" id="KW-1208">Phospholipid metabolism</keyword>
<sequence length="226" mass="25076">MIRHLPNFLTCCNLISGCLGIVFLLEGRPVPAAYFVWASCVFDFFDGFVARWLNVSSPIGRELDSLADVVSFGVLPAMVMYKLIGAHSSSEALPYIAFTIAAFSALRLAIFNIDTTQSDSFKGLNTPANTIFITSLPLLPAHIGAWLYQDWLLVTITMVFSLLLVSRIEIFALKFKNFSWHDDTNKLRFTFLLLTGLLLILFQVSALPLVILLYIGMSLGAKALSR</sequence>
<feature type="transmembrane region" description="Helical" evidence="16">
    <location>
        <begin position="7"/>
        <end position="25"/>
    </location>
</feature>
<keyword evidence="18" id="KW-1185">Reference proteome</keyword>
<keyword evidence="6" id="KW-0444">Lipid biosynthesis</keyword>
<keyword evidence="9 16" id="KW-1133">Transmembrane helix</keyword>
<evidence type="ECO:0000256" key="2">
    <source>
        <dbReference type="ARBA" id="ARBA00004127"/>
    </source>
</evidence>
<evidence type="ECO:0000256" key="4">
    <source>
        <dbReference type="ARBA" id="ARBA00013174"/>
    </source>
</evidence>
<keyword evidence="8 16" id="KW-0812">Transmembrane</keyword>
<comment type="caution">
    <text evidence="17">The sequence shown here is derived from an EMBL/GenBank/DDBJ whole genome shotgun (WGS) entry which is preliminary data.</text>
</comment>
<comment type="catalytic activity">
    <reaction evidence="1">
        <text>a CDP-1,2-diacyl-sn-glycerol + L-serine = a 1,2-diacyl-sn-glycero-3-phospho-L-serine + CMP + H(+)</text>
        <dbReference type="Rhea" id="RHEA:16913"/>
        <dbReference type="ChEBI" id="CHEBI:15378"/>
        <dbReference type="ChEBI" id="CHEBI:33384"/>
        <dbReference type="ChEBI" id="CHEBI:57262"/>
        <dbReference type="ChEBI" id="CHEBI:58332"/>
        <dbReference type="ChEBI" id="CHEBI:60377"/>
        <dbReference type="EC" id="2.7.8.8"/>
    </reaction>
</comment>
<dbReference type="GO" id="GO:0003882">
    <property type="term" value="F:CDP-diacylglycerol-serine O-phosphatidyltransferase activity"/>
    <property type="evidence" value="ECO:0007669"/>
    <property type="project" value="UniProtKB-EC"/>
</dbReference>
<keyword evidence="12" id="KW-0594">Phospholipid biosynthesis</keyword>
<evidence type="ECO:0000256" key="13">
    <source>
        <dbReference type="ARBA" id="ARBA00023264"/>
    </source>
</evidence>
<dbReference type="Gene3D" id="1.20.120.1760">
    <property type="match status" value="1"/>
</dbReference>
<evidence type="ECO:0000256" key="12">
    <source>
        <dbReference type="ARBA" id="ARBA00023209"/>
    </source>
</evidence>
<evidence type="ECO:0000256" key="7">
    <source>
        <dbReference type="ARBA" id="ARBA00022679"/>
    </source>
</evidence>
<evidence type="ECO:0000256" key="11">
    <source>
        <dbReference type="ARBA" id="ARBA00023136"/>
    </source>
</evidence>
<dbReference type="PANTHER" id="PTHR14269">
    <property type="entry name" value="CDP-DIACYLGLYCEROL--GLYCEROL-3-PHOSPHATE 3-PHOSPHATIDYLTRANSFERASE-RELATED"/>
    <property type="match status" value="1"/>
</dbReference>
<keyword evidence="10" id="KW-0443">Lipid metabolism</keyword>
<keyword evidence="7 15" id="KW-0808">Transferase</keyword>
<dbReference type="GO" id="GO:0016020">
    <property type="term" value="C:membrane"/>
    <property type="evidence" value="ECO:0007669"/>
    <property type="project" value="InterPro"/>
</dbReference>
<reference evidence="17 18" key="1">
    <citation type="submission" date="2021-05" db="EMBL/GenBank/DDBJ databases">
        <title>A Polyphasic approach of four new species of the genus Ohtaekwangia: Ohtaekwangia histidinii sp. nov., Ohtaekwangia cretensis sp. nov., Ohtaekwangia indiensis sp. nov., Ohtaekwangia reichenbachii sp. nov. from diverse environment.</title>
        <authorList>
            <person name="Octaviana S."/>
        </authorList>
    </citation>
    <scope>NUCLEOTIDE SEQUENCE [LARGE SCALE GENOMIC DNA]</scope>
    <source>
        <strain evidence="17 18">PWU5</strain>
    </source>
</reference>
<evidence type="ECO:0000256" key="15">
    <source>
        <dbReference type="RuleBase" id="RU003750"/>
    </source>
</evidence>
<evidence type="ECO:0000256" key="6">
    <source>
        <dbReference type="ARBA" id="ARBA00022516"/>
    </source>
</evidence>
<protein>
    <recommendedName>
        <fullName evidence="5">CDP-diacylglycerol--serine O-phosphatidyltransferase</fullName>
        <ecNumber evidence="4">2.7.8.8</ecNumber>
    </recommendedName>
    <alternativeName>
        <fullName evidence="14">Phosphatidylserine synthase</fullName>
    </alternativeName>
</protein>
<comment type="subcellular location">
    <subcellularLocation>
        <location evidence="2">Endomembrane system</location>
        <topology evidence="2">Multi-pass membrane protein</topology>
    </subcellularLocation>
</comment>
<feature type="transmembrane region" description="Helical" evidence="16">
    <location>
        <begin position="191"/>
        <end position="217"/>
    </location>
</feature>